<dbReference type="AlphaFoldDB" id="A0A9W6WJD8"/>
<name>A0A9W6WJD8_CANBO</name>
<organism evidence="1 2">
    <name type="scientific">Candida boidinii</name>
    <name type="common">Yeast</name>
    <dbReference type="NCBI Taxonomy" id="5477"/>
    <lineage>
        <taxon>Eukaryota</taxon>
        <taxon>Fungi</taxon>
        <taxon>Dikarya</taxon>
        <taxon>Ascomycota</taxon>
        <taxon>Saccharomycotina</taxon>
        <taxon>Pichiomycetes</taxon>
        <taxon>Pichiales</taxon>
        <taxon>Pichiaceae</taxon>
        <taxon>Ogataea</taxon>
        <taxon>Ogataea/Candida clade</taxon>
    </lineage>
</organism>
<dbReference type="EMBL" id="BSXN01002571">
    <property type="protein sequence ID" value="GME76985.1"/>
    <property type="molecule type" value="Genomic_DNA"/>
</dbReference>
<evidence type="ECO:0000313" key="2">
    <source>
        <dbReference type="Proteomes" id="UP001165120"/>
    </source>
</evidence>
<accession>A0A9W6WJD8</accession>
<gene>
    <name evidence="1" type="ORF">Cboi02_000538000</name>
</gene>
<comment type="caution">
    <text evidence="1">The sequence shown here is derived from an EMBL/GenBank/DDBJ whole genome shotgun (WGS) entry which is preliminary data.</text>
</comment>
<keyword evidence="2" id="KW-1185">Reference proteome</keyword>
<protein>
    <submittedName>
        <fullName evidence="1">Unnamed protein product</fullName>
    </submittedName>
</protein>
<proteinExistence type="predicted"/>
<reference evidence="1" key="1">
    <citation type="submission" date="2023-04" db="EMBL/GenBank/DDBJ databases">
        <title>Candida boidinii NBRC 10035.</title>
        <authorList>
            <person name="Ichikawa N."/>
            <person name="Sato H."/>
            <person name="Tonouchi N."/>
        </authorList>
    </citation>
    <scope>NUCLEOTIDE SEQUENCE</scope>
    <source>
        <strain evidence="1">NBRC 10035</strain>
    </source>
</reference>
<sequence length="212" mass="24284">MKDVKECLPLLILEEDETLAAKCTNTFRVSDTEGMKVRPLGTFATLEQKYTTIVALQDQLKYKCIKFSEWGIFLSMLVGRTISADFDFPSEITTDNWLRMLLKLFEPHDVRQERIDHIYAMLQQRPTKDQDLTAWLNLFITQVQLAGSGNHLIATKQAVRDILEEQNAPFNGRQLSMTANLAEMKLFVKSLNLPNKRPKPKVSKISMAMNGF</sequence>
<dbReference type="Proteomes" id="UP001165120">
    <property type="component" value="Unassembled WGS sequence"/>
</dbReference>
<evidence type="ECO:0000313" key="1">
    <source>
        <dbReference type="EMBL" id="GME76985.1"/>
    </source>
</evidence>